<proteinExistence type="predicted"/>
<keyword evidence="1" id="KW-1133">Transmembrane helix</keyword>
<feature type="transmembrane region" description="Helical" evidence="1">
    <location>
        <begin position="27"/>
        <end position="50"/>
    </location>
</feature>
<reference evidence="2" key="1">
    <citation type="submission" date="2021-01" db="EMBL/GenBank/DDBJ databases">
        <title>Whole genome shotgun sequence of Planotetraspora thailandica NBRC 104271.</title>
        <authorList>
            <person name="Komaki H."/>
            <person name="Tamura T."/>
        </authorList>
    </citation>
    <scope>NUCLEOTIDE SEQUENCE</scope>
    <source>
        <strain evidence="2">NBRC 104271</strain>
    </source>
</reference>
<dbReference type="AlphaFoldDB" id="A0A8J3V144"/>
<protein>
    <submittedName>
        <fullName evidence="2">Uncharacterized protein</fullName>
    </submittedName>
</protein>
<sequence length="81" mass="8091">MGPTVSAVAGLGSAVLASGQPTPLPILAIVVGVTAVSMTLIVVIALTAVFSQSRGDRALEVLALLVGRREPEPGGDAELEL</sequence>
<evidence type="ECO:0000313" key="3">
    <source>
        <dbReference type="Proteomes" id="UP000605992"/>
    </source>
</evidence>
<organism evidence="2 3">
    <name type="scientific">Planotetraspora thailandica</name>
    <dbReference type="NCBI Taxonomy" id="487172"/>
    <lineage>
        <taxon>Bacteria</taxon>
        <taxon>Bacillati</taxon>
        <taxon>Actinomycetota</taxon>
        <taxon>Actinomycetes</taxon>
        <taxon>Streptosporangiales</taxon>
        <taxon>Streptosporangiaceae</taxon>
        <taxon>Planotetraspora</taxon>
    </lineage>
</organism>
<evidence type="ECO:0000256" key="1">
    <source>
        <dbReference type="SAM" id="Phobius"/>
    </source>
</evidence>
<keyword evidence="1" id="KW-0812">Transmembrane</keyword>
<name>A0A8J3V144_9ACTN</name>
<accession>A0A8J3V144</accession>
<keyword evidence="3" id="KW-1185">Reference proteome</keyword>
<dbReference type="Proteomes" id="UP000605992">
    <property type="component" value="Unassembled WGS sequence"/>
</dbReference>
<keyword evidence="1" id="KW-0472">Membrane</keyword>
<evidence type="ECO:0000313" key="2">
    <source>
        <dbReference type="EMBL" id="GII53131.1"/>
    </source>
</evidence>
<gene>
    <name evidence="2" type="ORF">Pth03_15200</name>
</gene>
<comment type="caution">
    <text evidence="2">The sequence shown here is derived from an EMBL/GenBank/DDBJ whole genome shotgun (WGS) entry which is preliminary data.</text>
</comment>
<dbReference type="EMBL" id="BOOR01000008">
    <property type="protein sequence ID" value="GII53131.1"/>
    <property type="molecule type" value="Genomic_DNA"/>
</dbReference>